<accession>A0A9X0B7S0</accession>
<proteinExistence type="predicted"/>
<evidence type="ECO:0000313" key="7">
    <source>
        <dbReference type="Proteomes" id="UP001147747"/>
    </source>
</evidence>
<evidence type="ECO:0000256" key="2">
    <source>
        <dbReference type="ARBA" id="ARBA00022574"/>
    </source>
</evidence>
<dbReference type="InterPro" id="IPR045183">
    <property type="entry name" value="Ebi-like"/>
</dbReference>
<evidence type="ECO:0000256" key="4">
    <source>
        <dbReference type="ARBA" id="ARBA00023242"/>
    </source>
</evidence>
<gene>
    <name evidence="6" type="ORF">N7509_006784</name>
</gene>
<dbReference type="InterPro" id="IPR015943">
    <property type="entry name" value="WD40/YVTN_repeat-like_dom_sf"/>
</dbReference>
<evidence type="ECO:0000313" key="6">
    <source>
        <dbReference type="EMBL" id="KAJ5391294.1"/>
    </source>
</evidence>
<dbReference type="GO" id="GO:0006357">
    <property type="term" value="P:regulation of transcription by RNA polymerase II"/>
    <property type="evidence" value="ECO:0007669"/>
    <property type="project" value="TreeGrafter"/>
</dbReference>
<feature type="compositionally biased region" description="Basic and acidic residues" evidence="5">
    <location>
        <begin position="82"/>
        <end position="113"/>
    </location>
</feature>
<organism evidence="6 7">
    <name type="scientific">Penicillium cosmopolitanum</name>
    <dbReference type="NCBI Taxonomy" id="1131564"/>
    <lineage>
        <taxon>Eukaryota</taxon>
        <taxon>Fungi</taxon>
        <taxon>Dikarya</taxon>
        <taxon>Ascomycota</taxon>
        <taxon>Pezizomycotina</taxon>
        <taxon>Eurotiomycetes</taxon>
        <taxon>Eurotiomycetidae</taxon>
        <taxon>Eurotiales</taxon>
        <taxon>Aspergillaceae</taxon>
        <taxon>Penicillium</taxon>
    </lineage>
</organism>
<dbReference type="SMART" id="SM00320">
    <property type="entry name" value="WD40"/>
    <property type="match status" value="5"/>
</dbReference>
<sequence length="536" mass="58678">MAQPDLTSHHVNYLIWRYLQESGHGDAAVSLQRAWFPDPQSLPFARHIKTHALVSLVQKGLQYHELESSLDKPFEANALKRQDDAGTDHPAEPARDRATNGHSLDARPRKETNGDESMEVDDESKGSVDGDGDVSMGAEEQAPEPTLSTGSSAGVQISPAKAADLAPDTALLHGDDHVMTTRWRPRDSTLLVAAGETSCSLWKLSLSSPPEQNRFLDLKGSSAYVSGVAWDAVGSKLAVATIRDMEKGAITMYNSEGNVVDLLPDLPRLISGLHWSDDSPQLVVVASDERSSELALWDDSRGRMYGAVYQCEVDGNIRLTKTYNSRDTDTAWAFVRSAHTSSYSVAVAASSTNSSIWIPTHDILIENAHQDAITAIDIRPAEPHSQQNSTITIASYSIDTFVHVWEVDLDSKQHKRIHRLRLGSSTPALAGSFSPDGYALCAVSQEKLFIWNAERGGEPMATWTAPSSEQVKEDPDHPTNGQNGHAAPVPDRDLSWDHDGKKLAFGFGDQVNTHYYQEIFADANPFRWPSSIFSGD</sequence>
<name>A0A9X0B7S0_9EURO</name>
<dbReference type="Proteomes" id="UP001147747">
    <property type="component" value="Unassembled WGS sequence"/>
</dbReference>
<evidence type="ECO:0000256" key="1">
    <source>
        <dbReference type="ARBA" id="ARBA00004123"/>
    </source>
</evidence>
<dbReference type="GO" id="GO:0003714">
    <property type="term" value="F:transcription corepressor activity"/>
    <property type="evidence" value="ECO:0007669"/>
    <property type="project" value="InterPro"/>
</dbReference>
<dbReference type="SUPFAM" id="SSF82171">
    <property type="entry name" value="DPP6 N-terminal domain-like"/>
    <property type="match status" value="1"/>
</dbReference>
<dbReference type="PANTHER" id="PTHR22846:SF2">
    <property type="entry name" value="F-BOX-LIKE_WD REPEAT-CONTAINING PROTEIN EBI"/>
    <property type="match status" value="1"/>
</dbReference>
<keyword evidence="7" id="KW-1185">Reference proteome</keyword>
<comment type="subcellular location">
    <subcellularLocation>
        <location evidence="1">Nucleus</location>
    </subcellularLocation>
</comment>
<dbReference type="GO" id="GO:0034967">
    <property type="term" value="C:Set3 complex"/>
    <property type="evidence" value="ECO:0007669"/>
    <property type="project" value="TreeGrafter"/>
</dbReference>
<dbReference type="InterPro" id="IPR001680">
    <property type="entry name" value="WD40_rpt"/>
</dbReference>
<dbReference type="Pfam" id="PF08513">
    <property type="entry name" value="LisH"/>
    <property type="match status" value="1"/>
</dbReference>
<dbReference type="OrthoDB" id="1367865at2759"/>
<dbReference type="InterPro" id="IPR006594">
    <property type="entry name" value="LisH"/>
</dbReference>
<evidence type="ECO:0000256" key="5">
    <source>
        <dbReference type="SAM" id="MobiDB-lite"/>
    </source>
</evidence>
<comment type="caution">
    <text evidence="6">The sequence shown here is derived from an EMBL/GenBank/DDBJ whole genome shotgun (WGS) entry which is preliminary data.</text>
</comment>
<keyword evidence="2" id="KW-0853">WD repeat</keyword>
<dbReference type="Gene3D" id="2.130.10.10">
    <property type="entry name" value="YVTN repeat-like/Quinoprotein amine dehydrogenase"/>
    <property type="match status" value="2"/>
</dbReference>
<reference evidence="6" key="1">
    <citation type="submission" date="2022-12" db="EMBL/GenBank/DDBJ databases">
        <authorList>
            <person name="Petersen C."/>
        </authorList>
    </citation>
    <scope>NUCLEOTIDE SEQUENCE</scope>
    <source>
        <strain evidence="6">IBT 29677</strain>
    </source>
</reference>
<protein>
    <recommendedName>
        <fullName evidence="8">LisH domain-containing protein</fullName>
    </recommendedName>
</protein>
<dbReference type="AlphaFoldDB" id="A0A9X0B7S0"/>
<dbReference type="PANTHER" id="PTHR22846">
    <property type="entry name" value="WD40 REPEAT PROTEIN"/>
    <property type="match status" value="1"/>
</dbReference>
<feature type="region of interest" description="Disordered" evidence="5">
    <location>
        <begin position="460"/>
        <end position="494"/>
    </location>
</feature>
<dbReference type="EMBL" id="JAPZBU010000008">
    <property type="protein sequence ID" value="KAJ5391294.1"/>
    <property type="molecule type" value="Genomic_DNA"/>
</dbReference>
<keyword evidence="4" id="KW-0539">Nucleus</keyword>
<evidence type="ECO:0008006" key="8">
    <source>
        <dbReference type="Google" id="ProtNLM"/>
    </source>
</evidence>
<keyword evidence="3" id="KW-0677">Repeat</keyword>
<reference evidence="6" key="2">
    <citation type="journal article" date="2023" name="IMA Fungus">
        <title>Comparative genomic study of the Penicillium genus elucidates a diverse pangenome and 15 lateral gene transfer events.</title>
        <authorList>
            <person name="Petersen C."/>
            <person name="Sorensen T."/>
            <person name="Nielsen M.R."/>
            <person name="Sondergaard T.E."/>
            <person name="Sorensen J.L."/>
            <person name="Fitzpatrick D.A."/>
            <person name="Frisvad J.C."/>
            <person name="Nielsen K.L."/>
        </authorList>
    </citation>
    <scope>NUCLEOTIDE SEQUENCE</scope>
    <source>
        <strain evidence="6">IBT 29677</strain>
    </source>
</reference>
<dbReference type="RefSeq" id="XP_056486972.1">
    <property type="nucleotide sequence ID" value="XM_056631421.1"/>
</dbReference>
<evidence type="ECO:0000256" key="3">
    <source>
        <dbReference type="ARBA" id="ARBA00022737"/>
    </source>
</evidence>
<feature type="region of interest" description="Disordered" evidence="5">
    <location>
        <begin position="82"/>
        <end position="154"/>
    </location>
</feature>
<dbReference type="Gene3D" id="1.20.960.30">
    <property type="match status" value="1"/>
</dbReference>
<dbReference type="GeneID" id="81370401"/>